<organism evidence="9 10">
    <name type="scientific">Aquipuribacter nitratireducens</name>
    <dbReference type="NCBI Taxonomy" id="650104"/>
    <lineage>
        <taxon>Bacteria</taxon>
        <taxon>Bacillati</taxon>
        <taxon>Actinomycetota</taxon>
        <taxon>Actinomycetes</taxon>
        <taxon>Micrococcales</taxon>
        <taxon>Intrasporangiaceae</taxon>
        <taxon>Aquipuribacter</taxon>
    </lineage>
</organism>
<reference evidence="10" key="1">
    <citation type="journal article" date="2019" name="Int. J. Syst. Evol. Microbiol.">
        <title>The Global Catalogue of Microorganisms (GCM) 10K type strain sequencing project: providing services to taxonomists for standard genome sequencing and annotation.</title>
        <authorList>
            <consortium name="The Broad Institute Genomics Platform"/>
            <consortium name="The Broad Institute Genome Sequencing Center for Infectious Disease"/>
            <person name="Wu L."/>
            <person name="Ma J."/>
        </authorList>
    </citation>
    <scope>NUCLEOTIDE SEQUENCE [LARGE SCALE GENOMIC DNA]</scope>
    <source>
        <strain evidence="10">CCUG 43114</strain>
    </source>
</reference>
<feature type="transmembrane region" description="Helical" evidence="7">
    <location>
        <begin position="301"/>
        <end position="324"/>
    </location>
</feature>
<feature type="transmembrane region" description="Helical" evidence="7">
    <location>
        <begin position="170"/>
        <end position="189"/>
    </location>
</feature>
<dbReference type="Gene3D" id="1.20.1250.20">
    <property type="entry name" value="MFS general substrate transporter like domains"/>
    <property type="match status" value="2"/>
</dbReference>
<dbReference type="InterPro" id="IPR036259">
    <property type="entry name" value="MFS_trans_sf"/>
</dbReference>
<gene>
    <name evidence="9" type="ORF">ACFPJ6_11490</name>
</gene>
<accession>A0ABW0GN67</accession>
<dbReference type="EMBL" id="JBHSLD010000009">
    <property type="protein sequence ID" value="MFC5381417.1"/>
    <property type="molecule type" value="Genomic_DNA"/>
</dbReference>
<name>A0ABW0GN67_9MICO</name>
<protein>
    <submittedName>
        <fullName evidence="9">MFS transporter</fullName>
    </submittedName>
</protein>
<proteinExistence type="predicted"/>
<feature type="transmembrane region" description="Helical" evidence="7">
    <location>
        <begin position="106"/>
        <end position="127"/>
    </location>
</feature>
<dbReference type="CDD" id="cd17477">
    <property type="entry name" value="MFS_YcaD_like"/>
    <property type="match status" value="1"/>
</dbReference>
<dbReference type="Proteomes" id="UP001596122">
    <property type="component" value="Unassembled WGS sequence"/>
</dbReference>
<dbReference type="InterPro" id="IPR011701">
    <property type="entry name" value="MFS"/>
</dbReference>
<evidence type="ECO:0000256" key="6">
    <source>
        <dbReference type="ARBA" id="ARBA00023136"/>
    </source>
</evidence>
<dbReference type="PROSITE" id="PS50850">
    <property type="entry name" value="MFS"/>
    <property type="match status" value="1"/>
</dbReference>
<feature type="transmembrane region" description="Helical" evidence="7">
    <location>
        <begin position="336"/>
        <end position="359"/>
    </location>
</feature>
<keyword evidence="4 7" id="KW-0812">Transmembrane</keyword>
<evidence type="ECO:0000256" key="4">
    <source>
        <dbReference type="ARBA" id="ARBA00022692"/>
    </source>
</evidence>
<feature type="transmembrane region" description="Helical" evidence="7">
    <location>
        <begin position="209"/>
        <end position="230"/>
    </location>
</feature>
<dbReference type="InterPro" id="IPR047200">
    <property type="entry name" value="MFS_YcaD-like"/>
</dbReference>
<evidence type="ECO:0000256" key="3">
    <source>
        <dbReference type="ARBA" id="ARBA00022475"/>
    </source>
</evidence>
<keyword evidence="6 7" id="KW-0472">Membrane</keyword>
<dbReference type="PANTHER" id="PTHR23521">
    <property type="entry name" value="TRANSPORTER MFS SUPERFAMILY"/>
    <property type="match status" value="1"/>
</dbReference>
<feature type="transmembrane region" description="Helical" evidence="7">
    <location>
        <begin position="139"/>
        <end position="158"/>
    </location>
</feature>
<feature type="transmembrane region" description="Helical" evidence="7">
    <location>
        <begin position="51"/>
        <end position="73"/>
    </location>
</feature>
<evidence type="ECO:0000256" key="5">
    <source>
        <dbReference type="ARBA" id="ARBA00022989"/>
    </source>
</evidence>
<dbReference type="Pfam" id="PF07690">
    <property type="entry name" value="MFS_1"/>
    <property type="match status" value="2"/>
</dbReference>
<dbReference type="PANTHER" id="PTHR23521:SF2">
    <property type="entry name" value="TRANSPORTER MFS SUPERFAMILY"/>
    <property type="match status" value="1"/>
</dbReference>
<dbReference type="SUPFAM" id="SSF103473">
    <property type="entry name" value="MFS general substrate transporter"/>
    <property type="match status" value="1"/>
</dbReference>
<evidence type="ECO:0000256" key="2">
    <source>
        <dbReference type="ARBA" id="ARBA00022448"/>
    </source>
</evidence>
<feature type="transmembrane region" description="Helical" evidence="7">
    <location>
        <begin position="80"/>
        <end position="100"/>
    </location>
</feature>
<feature type="transmembrane region" description="Helical" evidence="7">
    <location>
        <begin position="275"/>
        <end position="295"/>
    </location>
</feature>
<feature type="domain" description="Major facilitator superfamily (MFS) profile" evidence="8">
    <location>
        <begin position="19"/>
        <end position="390"/>
    </location>
</feature>
<evidence type="ECO:0000259" key="8">
    <source>
        <dbReference type="PROSITE" id="PS50850"/>
    </source>
</evidence>
<keyword evidence="5 7" id="KW-1133">Transmembrane helix</keyword>
<evidence type="ECO:0000256" key="1">
    <source>
        <dbReference type="ARBA" id="ARBA00004651"/>
    </source>
</evidence>
<evidence type="ECO:0000313" key="9">
    <source>
        <dbReference type="EMBL" id="MFC5381417.1"/>
    </source>
</evidence>
<keyword evidence="10" id="KW-1185">Reference proteome</keyword>
<dbReference type="InterPro" id="IPR020846">
    <property type="entry name" value="MFS_dom"/>
</dbReference>
<sequence length="400" mass="41128">MHNSRYASASRHSRTRWWGLAAVLLSTAGLGLAYGIGYTVTSLRLDSWGAPGWLVGLAGAAPSLAVVLLVPLVPRLAARLGTVPTMVAGGAIVGATFLLMPVLEGTWWWVLLRFVSDLGLTLPWLVGETWINTVVPDRVRGRVLALYAMLLFTGWAVGPVVLERTGTEVWSPYLVGTAATLLMCVPLLAARRLAPAVPAHQGLTLRGAVALAPLAMAAAAVGGVAEFGWISLLPSYALDAGTGTSLALRLLTAFLVGGLLLQLAVGWLADRLDRLRLLGSLGVALAVTSTLFALAVARGPVAVLAAALLGGVAMGFYAVGLTVLGERVPATSLATANGAFLVSYEAGATVGPVAGGVALDVWPPHGLVVLVAIVGVVLAAGVRVVRRRPEPGPAPVPCRA</sequence>
<feature type="transmembrane region" description="Helical" evidence="7">
    <location>
        <begin position="365"/>
        <end position="385"/>
    </location>
</feature>
<keyword evidence="2" id="KW-0813">Transport</keyword>
<comment type="subcellular location">
    <subcellularLocation>
        <location evidence="1">Cell membrane</location>
        <topology evidence="1">Multi-pass membrane protein</topology>
    </subcellularLocation>
</comment>
<keyword evidence="3" id="KW-1003">Cell membrane</keyword>
<evidence type="ECO:0000313" key="10">
    <source>
        <dbReference type="Proteomes" id="UP001596122"/>
    </source>
</evidence>
<dbReference type="RefSeq" id="WP_340269304.1">
    <property type="nucleotide sequence ID" value="NZ_JBBEOG010000004.1"/>
</dbReference>
<evidence type="ECO:0000256" key="7">
    <source>
        <dbReference type="SAM" id="Phobius"/>
    </source>
</evidence>
<feature type="transmembrane region" description="Helical" evidence="7">
    <location>
        <begin position="250"/>
        <end position="268"/>
    </location>
</feature>
<comment type="caution">
    <text evidence="9">The sequence shown here is derived from an EMBL/GenBank/DDBJ whole genome shotgun (WGS) entry which is preliminary data.</text>
</comment>